<protein>
    <submittedName>
        <fullName evidence="1">Uncharacterized protein</fullName>
    </submittedName>
</protein>
<reference evidence="1" key="1">
    <citation type="submission" date="2014-09" db="EMBL/GenBank/DDBJ databases">
        <authorList>
            <person name="Magalhaes I.L.F."/>
            <person name="Oliveira U."/>
            <person name="Santos F.R."/>
            <person name="Vidigal T.H.D.A."/>
            <person name="Brescovit A.D."/>
            <person name="Santos A.J."/>
        </authorList>
    </citation>
    <scope>NUCLEOTIDE SEQUENCE</scope>
    <source>
        <tissue evidence="1">Shoot tissue taken approximately 20 cm above the soil surface</tissue>
    </source>
</reference>
<dbReference type="AlphaFoldDB" id="A0A0A9EN16"/>
<dbReference type="EMBL" id="GBRH01200453">
    <property type="protein sequence ID" value="JAD97442.1"/>
    <property type="molecule type" value="Transcribed_RNA"/>
</dbReference>
<name>A0A0A9EN16_ARUDO</name>
<evidence type="ECO:0000313" key="1">
    <source>
        <dbReference type="EMBL" id="JAD97442.1"/>
    </source>
</evidence>
<accession>A0A0A9EN16</accession>
<proteinExistence type="predicted"/>
<organism evidence="1">
    <name type="scientific">Arundo donax</name>
    <name type="common">Giant reed</name>
    <name type="synonym">Donax arundinaceus</name>
    <dbReference type="NCBI Taxonomy" id="35708"/>
    <lineage>
        <taxon>Eukaryota</taxon>
        <taxon>Viridiplantae</taxon>
        <taxon>Streptophyta</taxon>
        <taxon>Embryophyta</taxon>
        <taxon>Tracheophyta</taxon>
        <taxon>Spermatophyta</taxon>
        <taxon>Magnoliopsida</taxon>
        <taxon>Liliopsida</taxon>
        <taxon>Poales</taxon>
        <taxon>Poaceae</taxon>
        <taxon>PACMAD clade</taxon>
        <taxon>Arundinoideae</taxon>
        <taxon>Arundineae</taxon>
        <taxon>Arundo</taxon>
    </lineage>
</organism>
<reference evidence="1" key="2">
    <citation type="journal article" date="2015" name="Data Brief">
        <title>Shoot transcriptome of the giant reed, Arundo donax.</title>
        <authorList>
            <person name="Barrero R.A."/>
            <person name="Guerrero F.D."/>
            <person name="Moolhuijzen P."/>
            <person name="Goolsby J.A."/>
            <person name="Tidwell J."/>
            <person name="Bellgard S.E."/>
            <person name="Bellgard M.I."/>
        </authorList>
    </citation>
    <scope>NUCLEOTIDE SEQUENCE</scope>
    <source>
        <tissue evidence="1">Shoot tissue taken approximately 20 cm above the soil surface</tissue>
    </source>
</reference>
<sequence length="25" mass="2936">MQPPLHQGNVRKEQVSCFFFLCKVV</sequence>